<dbReference type="HOGENOM" id="CLU_1275990_0_0_6"/>
<dbReference type="RefSeq" id="WP_015853931.1">
    <property type="nucleotide sequence ID" value="NC_012880.1"/>
</dbReference>
<sequence>MQQKIRGSQLTVIGAMLAATLLSQGVSAADAKVESLIKKNGLDNTRVLVMYQNGNLQLQTETPNKLILVNPKVRATDVEASKAMYWYRGMQFDEYKAFDATKFKTLPCVQQDSFCGITPEYTYAAKYLTIEKPGVMVQFSTIEPGWLYNEFTNKHRCQIKAEGGGTFGLGGKGTSGSCDAEYKNKGLGNIFNGWLQPPQKIEPIIAYVLLAK</sequence>
<feature type="chain" id="PRO_5002961589" evidence="1">
    <location>
        <begin position="29"/>
        <end position="212"/>
    </location>
</feature>
<dbReference type="AlphaFoldDB" id="C6C7T0"/>
<keyword evidence="3" id="KW-1185">Reference proteome</keyword>
<proteinExistence type="predicted"/>
<evidence type="ECO:0000313" key="2">
    <source>
        <dbReference type="EMBL" id="ACS86022.1"/>
    </source>
</evidence>
<accession>C6C7T0</accession>
<reference evidence="2" key="1">
    <citation type="submission" date="2009-06" db="EMBL/GenBank/DDBJ databases">
        <title>Complete sequence of Dickeya dadantii Ech703.</title>
        <authorList>
            <consortium name="US DOE Joint Genome Institute"/>
            <person name="Lucas S."/>
            <person name="Copeland A."/>
            <person name="Lapidus A."/>
            <person name="Glavina del Rio T."/>
            <person name="Dalin E."/>
            <person name="Tice H."/>
            <person name="Bruce D."/>
            <person name="Goodwin L."/>
            <person name="Pitluck S."/>
            <person name="Chertkov O."/>
            <person name="Brettin T."/>
            <person name="Detter J.C."/>
            <person name="Han C."/>
            <person name="Larimer F."/>
            <person name="Land M."/>
            <person name="Hauser L."/>
            <person name="Kyrpides N."/>
            <person name="Mikhailova N."/>
            <person name="Balakrishnan V."/>
            <person name="Glasner J."/>
            <person name="Perna N.T."/>
        </authorList>
    </citation>
    <scope>NUCLEOTIDE SEQUENCE [LARGE SCALE GENOMIC DNA]</scope>
    <source>
        <strain evidence="2">Ech703</strain>
    </source>
</reference>
<evidence type="ECO:0000256" key="1">
    <source>
        <dbReference type="SAM" id="SignalP"/>
    </source>
</evidence>
<gene>
    <name evidence="2" type="ordered locus">Dd703_2235</name>
</gene>
<dbReference type="eggNOG" id="ENOG5031G2B">
    <property type="taxonomic scope" value="Bacteria"/>
</dbReference>
<evidence type="ECO:0000313" key="3">
    <source>
        <dbReference type="Proteomes" id="UP000002734"/>
    </source>
</evidence>
<name>C6C7T0_MUSP7</name>
<dbReference type="STRING" id="579405.Dd703_2235"/>
<keyword evidence="1" id="KW-0732">Signal</keyword>
<organism evidence="2 3">
    <name type="scientific">Musicola paradisiaca (strain Ech703)</name>
    <name type="common">Dickeya paradisiaca</name>
    <name type="synonym">Dickeya dadantii</name>
    <dbReference type="NCBI Taxonomy" id="579405"/>
    <lineage>
        <taxon>Bacteria</taxon>
        <taxon>Pseudomonadati</taxon>
        <taxon>Pseudomonadota</taxon>
        <taxon>Gammaproteobacteria</taxon>
        <taxon>Enterobacterales</taxon>
        <taxon>Pectobacteriaceae</taxon>
        <taxon>Musicola</taxon>
    </lineage>
</organism>
<feature type="signal peptide" evidence="1">
    <location>
        <begin position="1"/>
        <end position="28"/>
    </location>
</feature>
<dbReference type="EMBL" id="CP001654">
    <property type="protein sequence ID" value="ACS86022.1"/>
    <property type="molecule type" value="Genomic_DNA"/>
</dbReference>
<protein>
    <submittedName>
        <fullName evidence="2">Uncharacterized protein</fullName>
    </submittedName>
</protein>
<dbReference type="Proteomes" id="UP000002734">
    <property type="component" value="Chromosome"/>
</dbReference>
<dbReference type="KEGG" id="dda:Dd703_2235"/>